<accession>A0AC35FF80</accession>
<reference evidence="2" key="1">
    <citation type="submission" date="2022-11" db="UniProtKB">
        <authorList>
            <consortium name="WormBaseParasite"/>
        </authorList>
    </citation>
    <scope>IDENTIFICATION</scope>
</reference>
<dbReference type="WBParaSite" id="PS1159_v2.g16895.t1">
    <property type="protein sequence ID" value="PS1159_v2.g16895.t1"/>
    <property type="gene ID" value="PS1159_v2.g16895"/>
</dbReference>
<organism evidence="1 2">
    <name type="scientific">Panagrolaimus sp. PS1159</name>
    <dbReference type="NCBI Taxonomy" id="55785"/>
    <lineage>
        <taxon>Eukaryota</taxon>
        <taxon>Metazoa</taxon>
        <taxon>Ecdysozoa</taxon>
        <taxon>Nematoda</taxon>
        <taxon>Chromadorea</taxon>
        <taxon>Rhabditida</taxon>
        <taxon>Tylenchina</taxon>
        <taxon>Panagrolaimomorpha</taxon>
        <taxon>Panagrolaimoidea</taxon>
        <taxon>Panagrolaimidae</taxon>
        <taxon>Panagrolaimus</taxon>
    </lineage>
</organism>
<evidence type="ECO:0000313" key="2">
    <source>
        <dbReference type="WBParaSite" id="PS1159_v2.g16895.t1"/>
    </source>
</evidence>
<sequence length="97" mass="11423">MEYFVSQVSELWIVARCNCAKLRSWRSQNHLDCLFIEPWITEQIKVIADNTFNKKGEIFCEEKNKESPNYCESLDSLQADTTTTTTFDKLSFLPRYN</sequence>
<name>A0AC35FF80_9BILA</name>
<dbReference type="Proteomes" id="UP000887580">
    <property type="component" value="Unplaced"/>
</dbReference>
<proteinExistence type="predicted"/>
<evidence type="ECO:0000313" key="1">
    <source>
        <dbReference type="Proteomes" id="UP000887580"/>
    </source>
</evidence>
<protein>
    <submittedName>
        <fullName evidence="2">Uncharacterized protein</fullName>
    </submittedName>
</protein>